<accession>A0A853I8X1</accession>
<dbReference type="Proteomes" id="UP000569732">
    <property type="component" value="Unassembled WGS sequence"/>
</dbReference>
<comment type="caution">
    <text evidence="1">The sequence shown here is derived from an EMBL/GenBank/DDBJ whole genome shotgun (WGS) entry which is preliminary data.</text>
</comment>
<keyword evidence="2" id="KW-1185">Reference proteome</keyword>
<dbReference type="RefSeq" id="WP_180568035.1">
    <property type="nucleotide sequence ID" value="NZ_JACCKB010000009.1"/>
</dbReference>
<proteinExistence type="predicted"/>
<protein>
    <submittedName>
        <fullName evidence="1">Uncharacterized protein</fullName>
    </submittedName>
</protein>
<evidence type="ECO:0000313" key="2">
    <source>
        <dbReference type="Proteomes" id="UP000569732"/>
    </source>
</evidence>
<dbReference type="AlphaFoldDB" id="A0A853I8X1"/>
<organism evidence="1 2">
    <name type="scientific">Spartinivicinus marinus</name>
    <dbReference type="NCBI Taxonomy" id="2994442"/>
    <lineage>
        <taxon>Bacteria</taxon>
        <taxon>Pseudomonadati</taxon>
        <taxon>Pseudomonadota</taxon>
        <taxon>Gammaproteobacteria</taxon>
        <taxon>Oceanospirillales</taxon>
        <taxon>Zooshikellaceae</taxon>
        <taxon>Spartinivicinus</taxon>
    </lineage>
</organism>
<gene>
    <name evidence="1" type="ORF">H0A36_08270</name>
</gene>
<evidence type="ECO:0000313" key="1">
    <source>
        <dbReference type="EMBL" id="NYZ66007.1"/>
    </source>
</evidence>
<name>A0A853I8X1_9GAMM</name>
<sequence>MVSGNGVRVIAGRISPNGTIITNPTGGIRSSSKKSKGLYLVHFKQHFQSPPTAVITVYQPGGTDFSIMGDSTQVNALVVSIDCDQMLVKTGDVEGTASDQEFAFIALEQLAV</sequence>
<dbReference type="EMBL" id="JACCKB010000009">
    <property type="protein sequence ID" value="NYZ66007.1"/>
    <property type="molecule type" value="Genomic_DNA"/>
</dbReference>
<reference evidence="1 2" key="1">
    <citation type="submission" date="2020-07" db="EMBL/GenBank/DDBJ databases">
        <title>Endozoicomonas sp. nov., isolated from sediment.</title>
        <authorList>
            <person name="Gu T."/>
        </authorList>
    </citation>
    <scope>NUCLEOTIDE SEQUENCE [LARGE SCALE GENOMIC DNA]</scope>
    <source>
        <strain evidence="1 2">SM1973</strain>
    </source>
</reference>